<reference evidence="2 3" key="1">
    <citation type="journal article" date="2020" name="bioRxiv">
        <title>Whole genome comparisons of ergot fungi reveals the divergence and evolution of species within the genus Claviceps are the result of varying mechanisms driving genome evolution and host range expansion.</title>
        <authorList>
            <person name="Wyka S.A."/>
            <person name="Mondo S.J."/>
            <person name="Liu M."/>
            <person name="Dettman J."/>
            <person name="Nalam V."/>
            <person name="Broders K.D."/>
        </authorList>
    </citation>
    <scope>NUCLEOTIDE SEQUENCE [LARGE SCALE GENOMIC DNA]</scope>
    <source>
        <strain evidence="2 3">Clav52</strain>
    </source>
</reference>
<feature type="compositionally biased region" description="Low complexity" evidence="1">
    <location>
        <begin position="288"/>
        <end position="297"/>
    </location>
</feature>
<dbReference type="AlphaFoldDB" id="A0A9P7QA94"/>
<evidence type="ECO:0000313" key="2">
    <source>
        <dbReference type="EMBL" id="KAG6285601.1"/>
    </source>
</evidence>
<dbReference type="Proteomes" id="UP000707071">
    <property type="component" value="Unassembled WGS sequence"/>
</dbReference>
<gene>
    <name evidence="2" type="ORF">E4U09_007211</name>
</gene>
<protein>
    <submittedName>
        <fullName evidence="2">Uncharacterized protein</fullName>
    </submittedName>
</protein>
<accession>A0A9P7QA94</accession>
<organism evidence="2 3">
    <name type="scientific">Claviceps aff. purpurea</name>
    <dbReference type="NCBI Taxonomy" id="1967640"/>
    <lineage>
        <taxon>Eukaryota</taxon>
        <taxon>Fungi</taxon>
        <taxon>Dikarya</taxon>
        <taxon>Ascomycota</taxon>
        <taxon>Pezizomycotina</taxon>
        <taxon>Sordariomycetes</taxon>
        <taxon>Hypocreomycetidae</taxon>
        <taxon>Hypocreales</taxon>
        <taxon>Clavicipitaceae</taxon>
        <taxon>Claviceps</taxon>
    </lineage>
</organism>
<feature type="region of interest" description="Disordered" evidence="1">
    <location>
        <begin position="277"/>
        <end position="324"/>
    </location>
</feature>
<dbReference type="EMBL" id="SRRH01000709">
    <property type="protein sequence ID" value="KAG6285601.1"/>
    <property type="molecule type" value="Genomic_DNA"/>
</dbReference>
<evidence type="ECO:0000313" key="3">
    <source>
        <dbReference type="Proteomes" id="UP000707071"/>
    </source>
</evidence>
<keyword evidence="3" id="KW-1185">Reference proteome</keyword>
<name>A0A9P7QA94_9HYPO</name>
<evidence type="ECO:0000256" key="1">
    <source>
        <dbReference type="SAM" id="MobiDB-lite"/>
    </source>
</evidence>
<sequence>MNTPPHHDAFVLLCDRQDWTTWIFQIQGRAAAYNIWDNIKLDCPVPFLEKPTRPILPSLSRYYRGTSIQEPSNPSELSPQDLEAYKEEMERHRALTEEYKLDYSEYKTQQKSICHLTELIQSTVLPHLQRTSCFPGRSLQEWIFNLKISVGVDDLLERERARDRYRDALKPMRNYNTWETWLAEYDQASSRAATQGVADALQIQVLMRDFINAVSKLEPIWAATFQNSGRLDPLMTRKEMIRLFRSHMNLCHPPMTGEHRAGAFATPDDASFLADVEAAAQRSKRDAPSAMDSAPSAKRAKRKPAPPSNKRSSKNETENTKRKCPVCGCHHGVEDCWYIHDEKAPTWWRPTEAMHSLVAYRKQNDPELQNALRGPSDLFAPIVKREMTRD</sequence>
<proteinExistence type="predicted"/>
<comment type="caution">
    <text evidence="2">The sequence shown here is derived from an EMBL/GenBank/DDBJ whole genome shotgun (WGS) entry which is preliminary data.</text>
</comment>